<evidence type="ECO:0000256" key="3">
    <source>
        <dbReference type="ARBA" id="ARBA00023002"/>
    </source>
</evidence>
<keyword evidence="2 4" id="KW-0125">Carotenoid biosynthesis</keyword>
<dbReference type="EC" id="1.-.-.-" evidence="7"/>
<organism evidence="7 8">
    <name type="scientific">Brachybacterium equifaecis</name>
    <dbReference type="NCBI Taxonomy" id="2910770"/>
    <lineage>
        <taxon>Bacteria</taxon>
        <taxon>Bacillati</taxon>
        <taxon>Actinomycetota</taxon>
        <taxon>Actinomycetes</taxon>
        <taxon>Micrococcales</taxon>
        <taxon>Dermabacteraceae</taxon>
        <taxon>Brachybacterium</taxon>
    </lineage>
</organism>
<feature type="domain" description="Amine oxidase" evidence="6">
    <location>
        <begin position="16"/>
        <end position="520"/>
    </location>
</feature>
<dbReference type="InterPro" id="IPR002937">
    <property type="entry name" value="Amino_oxidase"/>
</dbReference>
<dbReference type="InterPro" id="IPR014105">
    <property type="entry name" value="Carotenoid/retinoid_OxRdtase"/>
</dbReference>
<keyword evidence="3 4" id="KW-0560">Oxidoreductase</keyword>
<keyword evidence="5" id="KW-1133">Transmembrane helix</keyword>
<sequence>MTAGQSLRIGIIGAGVAGLASAALLAREGHRVTVLERADAVGGRAGTWREGGFTFDTGPSWWLMPECFEHFFALLGERLEDHLELVPLDPAYRVFGEGADEPLDVRSGRERAIALFDSVEPGAGARLADYLDSAAQTYDMATRRFLYTTFSRIPPAALVELLPQVPRLARLLLESLHGKAARTVQDRRLQQILGYPAVFLAATPRTAPSLYHLMSAMDLADAVRYPLGGFTRFVEVLARLAQEQGARLRTGVEVTRIRTASRGPLRRPLVTGLELRRADGTEEQLDLDLVVSAADLHHTETVLLPPELRGGAERRWAATTSGPGAVLALLGVESPLPQLAHHSLFFTEDWDRTFSEIFDGAPAVPDPASLYVCRPSATDPGTAPRGMENLFILIPVSPDAPAQVGAPPEEQASIGAGGVDGAGDARVEAAVDRAIAQISDWAQIPDLSSRIRVRRTIGPADFARDFHAWRGNALGPAHTRGQSAFLRGSNRSRRADGLLFAGATSVPGVGVPMCLISAENVLKRVRGDRSDGPLPA</sequence>
<dbReference type="PRINTS" id="PR00419">
    <property type="entry name" value="ADXRDTASE"/>
</dbReference>
<evidence type="ECO:0000259" key="6">
    <source>
        <dbReference type="Pfam" id="PF01593"/>
    </source>
</evidence>
<comment type="pathway">
    <text evidence="1 4">Carotenoid biosynthesis.</text>
</comment>
<evidence type="ECO:0000256" key="4">
    <source>
        <dbReference type="RuleBase" id="RU362075"/>
    </source>
</evidence>
<dbReference type="PANTHER" id="PTHR43734">
    <property type="entry name" value="PHYTOENE DESATURASE"/>
    <property type="match status" value="1"/>
</dbReference>
<dbReference type="Proteomes" id="UP001203761">
    <property type="component" value="Unassembled WGS sequence"/>
</dbReference>
<proteinExistence type="inferred from homology"/>
<dbReference type="NCBIfam" id="TIGR02734">
    <property type="entry name" value="crtI_fam"/>
    <property type="match status" value="1"/>
</dbReference>
<feature type="transmembrane region" description="Helical" evidence="5">
    <location>
        <begin position="6"/>
        <end position="26"/>
    </location>
</feature>
<evidence type="ECO:0000256" key="2">
    <source>
        <dbReference type="ARBA" id="ARBA00022746"/>
    </source>
</evidence>
<dbReference type="InterPro" id="IPR036188">
    <property type="entry name" value="FAD/NAD-bd_sf"/>
</dbReference>
<comment type="caution">
    <text evidence="7">The sequence shown here is derived from an EMBL/GenBank/DDBJ whole genome shotgun (WGS) entry which is preliminary data.</text>
</comment>
<gene>
    <name evidence="7" type="primary">crtI</name>
    <name evidence="7" type="ORF">Bequi_03785</name>
</gene>
<comment type="similarity">
    <text evidence="4">Belongs to the carotenoid/retinoid oxidoreductase family.</text>
</comment>
<protein>
    <submittedName>
        <fullName evidence="7">Phytoene desaturase family protein</fullName>
        <ecNumber evidence="7">1.-.-.-</ecNumber>
    </submittedName>
</protein>
<reference evidence="7" key="1">
    <citation type="submission" date="2022-02" db="EMBL/GenBank/DDBJ databases">
        <authorList>
            <person name="Lee M."/>
            <person name="Kim S.-J."/>
            <person name="Jung M.-Y."/>
        </authorList>
    </citation>
    <scope>NUCLEOTIDE SEQUENCE</scope>
    <source>
        <strain evidence="7">JHP9</strain>
    </source>
</reference>
<dbReference type="PANTHER" id="PTHR43734:SF1">
    <property type="entry name" value="PHYTOENE DESATURASE"/>
    <property type="match status" value="1"/>
</dbReference>
<name>A0ABT0QXX7_9MICO</name>
<dbReference type="GO" id="GO:0016491">
    <property type="term" value="F:oxidoreductase activity"/>
    <property type="evidence" value="ECO:0007669"/>
    <property type="project" value="UniProtKB-KW"/>
</dbReference>
<keyword evidence="5" id="KW-0812">Transmembrane</keyword>
<evidence type="ECO:0000256" key="1">
    <source>
        <dbReference type="ARBA" id="ARBA00004829"/>
    </source>
</evidence>
<dbReference type="EMBL" id="JAKNCJ010000001">
    <property type="protein sequence ID" value="MCL6422512.1"/>
    <property type="molecule type" value="Genomic_DNA"/>
</dbReference>
<dbReference type="SUPFAM" id="SSF51905">
    <property type="entry name" value="FAD/NAD(P)-binding domain"/>
    <property type="match status" value="1"/>
</dbReference>
<evidence type="ECO:0000313" key="7">
    <source>
        <dbReference type="EMBL" id="MCL6422512.1"/>
    </source>
</evidence>
<keyword evidence="8" id="KW-1185">Reference proteome</keyword>
<dbReference type="RefSeq" id="WP_249736608.1">
    <property type="nucleotide sequence ID" value="NZ_JAKNCJ010000001.1"/>
</dbReference>
<evidence type="ECO:0000256" key="5">
    <source>
        <dbReference type="SAM" id="Phobius"/>
    </source>
</evidence>
<accession>A0ABT0QXX7</accession>
<evidence type="ECO:0000313" key="8">
    <source>
        <dbReference type="Proteomes" id="UP001203761"/>
    </source>
</evidence>
<dbReference type="Pfam" id="PF01593">
    <property type="entry name" value="Amino_oxidase"/>
    <property type="match status" value="1"/>
</dbReference>
<keyword evidence="5" id="KW-0472">Membrane</keyword>
<dbReference type="Gene3D" id="3.50.50.60">
    <property type="entry name" value="FAD/NAD(P)-binding domain"/>
    <property type="match status" value="2"/>
</dbReference>